<protein>
    <submittedName>
        <fullName evidence="2">Uncharacterized protein</fullName>
    </submittedName>
</protein>
<dbReference type="AlphaFoldDB" id="E4XVM1"/>
<keyword evidence="3" id="KW-1185">Reference proteome</keyword>
<feature type="transmembrane region" description="Helical" evidence="1">
    <location>
        <begin position="176"/>
        <end position="197"/>
    </location>
</feature>
<dbReference type="EMBL" id="FN653214">
    <property type="protein sequence ID" value="CBY13739.1"/>
    <property type="molecule type" value="Genomic_DNA"/>
</dbReference>
<name>E4XVM1_OIKDI</name>
<evidence type="ECO:0000313" key="3">
    <source>
        <dbReference type="Proteomes" id="UP000001307"/>
    </source>
</evidence>
<dbReference type="OrthoDB" id="10500045at2759"/>
<reference evidence="2" key="1">
    <citation type="journal article" date="2010" name="Science">
        <title>Plasticity of animal genome architecture unmasked by rapid evolution of a pelagic tunicate.</title>
        <authorList>
            <person name="Denoeud F."/>
            <person name="Henriet S."/>
            <person name="Mungpakdee S."/>
            <person name="Aury J.M."/>
            <person name="Da Silva C."/>
            <person name="Brinkmann H."/>
            <person name="Mikhaleva J."/>
            <person name="Olsen L.C."/>
            <person name="Jubin C."/>
            <person name="Canestro C."/>
            <person name="Bouquet J.M."/>
            <person name="Danks G."/>
            <person name="Poulain J."/>
            <person name="Campsteijn C."/>
            <person name="Adamski M."/>
            <person name="Cross I."/>
            <person name="Yadetie F."/>
            <person name="Muffato M."/>
            <person name="Louis A."/>
            <person name="Butcher S."/>
            <person name="Tsagkogeorga G."/>
            <person name="Konrad A."/>
            <person name="Singh S."/>
            <person name="Jensen M.F."/>
            <person name="Cong E.H."/>
            <person name="Eikeseth-Otteraa H."/>
            <person name="Noel B."/>
            <person name="Anthouard V."/>
            <person name="Porcel B.M."/>
            <person name="Kachouri-Lafond R."/>
            <person name="Nishino A."/>
            <person name="Ugolini M."/>
            <person name="Chourrout P."/>
            <person name="Nishida H."/>
            <person name="Aasland R."/>
            <person name="Huzurbazar S."/>
            <person name="Westhof E."/>
            <person name="Delsuc F."/>
            <person name="Lehrach H."/>
            <person name="Reinhardt R."/>
            <person name="Weissenbach J."/>
            <person name="Roy S.W."/>
            <person name="Artiguenave F."/>
            <person name="Postlethwait J.H."/>
            <person name="Manak J.R."/>
            <person name="Thompson E.M."/>
            <person name="Jaillon O."/>
            <person name="Du Pasquier L."/>
            <person name="Boudinot P."/>
            <person name="Liberles D.A."/>
            <person name="Volff J.N."/>
            <person name="Philippe H."/>
            <person name="Lenhard B."/>
            <person name="Roest Crollius H."/>
            <person name="Wincker P."/>
            <person name="Chourrout D."/>
        </authorList>
    </citation>
    <scope>NUCLEOTIDE SEQUENCE [LARGE SCALE GENOMIC DNA]</scope>
</reference>
<evidence type="ECO:0000313" key="2">
    <source>
        <dbReference type="EMBL" id="CBY13739.1"/>
    </source>
</evidence>
<evidence type="ECO:0000256" key="1">
    <source>
        <dbReference type="SAM" id="Phobius"/>
    </source>
</evidence>
<accession>E4XVM1</accession>
<dbReference type="Proteomes" id="UP000001307">
    <property type="component" value="Unassembled WGS sequence"/>
</dbReference>
<keyword evidence="1" id="KW-0812">Transmembrane</keyword>
<sequence length="198" mass="22242">MLYRETACSSFDDCDVIFPCDYLQSDCQSNIKTRKDENILIIITAESNIEGDIQTILESDFEDVQNDPEIPEKLKEKLTIEIKEITVIEPTTSTELPTRTSTTYFPSTKKSFSVLEIILFSIYGFLAFTALLLPLIACRPKKNFAQFAAFYLTILMAVAATATQLGFFATDKIDENAFYGSFGLSIFFALTSSFSVMK</sequence>
<proteinExistence type="predicted"/>
<keyword evidence="1" id="KW-0472">Membrane</keyword>
<gene>
    <name evidence="2" type="ORF">GSOID_T00005553001</name>
</gene>
<keyword evidence="1" id="KW-1133">Transmembrane helix</keyword>
<organism evidence="2">
    <name type="scientific">Oikopleura dioica</name>
    <name type="common">Tunicate</name>
    <dbReference type="NCBI Taxonomy" id="34765"/>
    <lineage>
        <taxon>Eukaryota</taxon>
        <taxon>Metazoa</taxon>
        <taxon>Chordata</taxon>
        <taxon>Tunicata</taxon>
        <taxon>Appendicularia</taxon>
        <taxon>Copelata</taxon>
        <taxon>Oikopleuridae</taxon>
        <taxon>Oikopleura</taxon>
    </lineage>
</organism>
<dbReference type="InParanoid" id="E4XVM1"/>
<feature type="transmembrane region" description="Helical" evidence="1">
    <location>
        <begin position="149"/>
        <end position="170"/>
    </location>
</feature>
<feature type="transmembrane region" description="Helical" evidence="1">
    <location>
        <begin position="117"/>
        <end position="137"/>
    </location>
</feature>